<dbReference type="PROSITE" id="PS50164">
    <property type="entry name" value="GIY_YIG"/>
    <property type="match status" value="1"/>
</dbReference>
<evidence type="ECO:0000259" key="2">
    <source>
        <dbReference type="PROSITE" id="PS50164"/>
    </source>
</evidence>
<dbReference type="InterPro" id="IPR000305">
    <property type="entry name" value="GIY-YIG_endonuc"/>
</dbReference>
<name>A0A1F5I1J5_9BACT</name>
<evidence type="ECO:0000313" key="3">
    <source>
        <dbReference type="EMBL" id="OGE10125.1"/>
    </source>
</evidence>
<feature type="domain" description="GIY-YIG" evidence="2">
    <location>
        <begin position="2"/>
        <end position="78"/>
    </location>
</feature>
<dbReference type="EMBL" id="MFBS01000013">
    <property type="protein sequence ID" value="OGE10125.1"/>
    <property type="molecule type" value="Genomic_DNA"/>
</dbReference>
<accession>A0A1F5I1J5</accession>
<dbReference type="PANTHER" id="PTHR34477:SF5">
    <property type="entry name" value="BSL5627 PROTEIN"/>
    <property type="match status" value="1"/>
</dbReference>
<evidence type="ECO:0000256" key="1">
    <source>
        <dbReference type="ARBA" id="ARBA00007435"/>
    </source>
</evidence>
<proteinExistence type="inferred from homology"/>
<dbReference type="InterPro" id="IPR050190">
    <property type="entry name" value="UPF0213_domain"/>
</dbReference>
<organism evidence="3 4">
    <name type="scientific">Candidatus Curtissbacteria bacterium RIFCSPLOWO2_01_FULL_42_26</name>
    <dbReference type="NCBI Taxonomy" id="1797729"/>
    <lineage>
        <taxon>Bacteria</taxon>
        <taxon>Candidatus Curtissiibacteriota</taxon>
    </lineage>
</organism>
<dbReference type="PANTHER" id="PTHR34477">
    <property type="entry name" value="UPF0213 PROTEIN YHBQ"/>
    <property type="match status" value="1"/>
</dbReference>
<reference evidence="3 4" key="1">
    <citation type="journal article" date="2016" name="Nat. Commun.">
        <title>Thousands of microbial genomes shed light on interconnected biogeochemical processes in an aquifer system.</title>
        <authorList>
            <person name="Anantharaman K."/>
            <person name="Brown C.T."/>
            <person name="Hug L.A."/>
            <person name="Sharon I."/>
            <person name="Castelle C.J."/>
            <person name="Probst A.J."/>
            <person name="Thomas B.C."/>
            <person name="Singh A."/>
            <person name="Wilkins M.J."/>
            <person name="Karaoz U."/>
            <person name="Brodie E.L."/>
            <person name="Williams K.H."/>
            <person name="Hubbard S.S."/>
            <person name="Banfield J.F."/>
        </authorList>
    </citation>
    <scope>NUCLEOTIDE SEQUENCE [LARGE SCALE GENOMIC DNA]</scope>
</reference>
<evidence type="ECO:0000313" key="4">
    <source>
        <dbReference type="Proteomes" id="UP000179227"/>
    </source>
</evidence>
<dbReference type="InterPro" id="IPR035901">
    <property type="entry name" value="GIY-YIG_endonuc_sf"/>
</dbReference>
<dbReference type="Proteomes" id="UP000179227">
    <property type="component" value="Unassembled WGS sequence"/>
</dbReference>
<comment type="caution">
    <text evidence="3">The sequence shown here is derived from an EMBL/GenBank/DDBJ whole genome shotgun (WGS) entry which is preliminary data.</text>
</comment>
<dbReference type="CDD" id="cd10448">
    <property type="entry name" value="GIY-YIG_unchar_3"/>
    <property type="match status" value="1"/>
</dbReference>
<dbReference type="SUPFAM" id="SSF82771">
    <property type="entry name" value="GIY-YIG endonuclease"/>
    <property type="match status" value="1"/>
</dbReference>
<sequence>MKSYYVYILTNKNNRVLYTGVTDDLQRRILEHKRKMIPGFTKKYNLSKLVYFRGFDNPTDAILAEKKVKGWLRIKKMKLIESTNSEWKDLAA</sequence>
<gene>
    <name evidence="3" type="ORF">A3A60_00460</name>
</gene>
<dbReference type="SMART" id="SM00465">
    <property type="entry name" value="GIYc"/>
    <property type="match status" value="1"/>
</dbReference>
<comment type="similarity">
    <text evidence="1">Belongs to the UPF0213 family.</text>
</comment>
<dbReference type="Gene3D" id="3.40.1440.10">
    <property type="entry name" value="GIY-YIG endonuclease"/>
    <property type="match status" value="1"/>
</dbReference>
<dbReference type="STRING" id="1797729.A3A60_00460"/>
<protein>
    <recommendedName>
        <fullName evidence="2">GIY-YIG domain-containing protein</fullName>
    </recommendedName>
</protein>
<dbReference type="Pfam" id="PF01541">
    <property type="entry name" value="GIY-YIG"/>
    <property type="match status" value="1"/>
</dbReference>
<dbReference type="AlphaFoldDB" id="A0A1F5I1J5"/>